<dbReference type="Gene3D" id="1.10.246.130">
    <property type="match status" value="1"/>
</dbReference>
<dbReference type="Pfam" id="PF01019">
    <property type="entry name" value="G_glu_transpept"/>
    <property type="match status" value="1"/>
</dbReference>
<evidence type="ECO:0000313" key="1">
    <source>
        <dbReference type="EMBL" id="UVF19125.1"/>
    </source>
</evidence>
<dbReference type="EMBL" id="CP102845">
    <property type="protein sequence ID" value="UVF19125.1"/>
    <property type="molecule type" value="Genomic_DNA"/>
</dbReference>
<dbReference type="Gene3D" id="3.60.20.40">
    <property type="match status" value="1"/>
</dbReference>
<dbReference type="RefSeq" id="WP_173946060.1">
    <property type="nucleotide sequence ID" value="NZ_CP102845.1"/>
</dbReference>
<dbReference type="InterPro" id="IPR029055">
    <property type="entry name" value="Ntn_hydrolases_N"/>
</dbReference>
<dbReference type="Proteomes" id="UP001017257">
    <property type="component" value="Chromosome"/>
</dbReference>
<dbReference type="SUPFAM" id="SSF56235">
    <property type="entry name" value="N-terminal nucleophile aminohydrolases (Ntn hydrolases)"/>
    <property type="match status" value="1"/>
</dbReference>
<evidence type="ECO:0000313" key="2">
    <source>
        <dbReference type="Proteomes" id="UP001017257"/>
    </source>
</evidence>
<reference evidence="1" key="1">
    <citation type="submission" date="2022-08" db="EMBL/GenBank/DDBJ databases">
        <title>Microvirga terrae sp. nov., isolated from soil.</title>
        <authorList>
            <person name="Kim K.H."/>
            <person name="Seo Y.L."/>
            <person name="Kim J.M."/>
            <person name="Lee J.K."/>
            <person name="Han D.M."/>
            <person name="Jeon C.O."/>
        </authorList>
    </citation>
    <scope>NUCLEOTIDE SEQUENCE</scope>
    <source>
        <strain evidence="1">R24</strain>
    </source>
</reference>
<protein>
    <submittedName>
        <fullName evidence="1">Gamma-glutamyltransferase family protein</fullName>
    </submittedName>
</protein>
<sequence>MPETPVFSTAAVAAPHILAAETGQTILAAGGNAVEAMVAMAATIAVVYPHMNGLGGDGFWLVREPKGRVHALDASGPAGSLATIKRYRDKGYDAVPPRGADAALTVAGAVAGWGLALELARALGGTLPVDLLLGDAIRFARDGYPVSRSEEWFKTGEEAALYGVPGFAEAFLVEGKRAPEGTQRRTPRLADTLEQLAHAGLGDFYRGDVGREIALDLERIGSPITRKDLETYRARVVEPLSVRLNRSTIYNLPPPSQGLATLLILGMVERLKGLGGETPERHHGLIEASKRAFSLRDRVVADPRNLVRDPASFLTPQALEREAALIDMTRAAPFPLPRPIDGDTIWMGAIDRDGLAVSYIQSVFWAYGSGCLLPATGVLWHNRGTAFSLDPASRNRLEPGHRPLHSLNPAMAVFDDGRVLSFGAMGGETQPQFLSQIFTRYADVGMNLADAVEAPRWLLDARLREREVVLKVESGFDPGLIRGLSRLGHAVEETEEAYSGRFGHAGMLVKHPRNGRVEAVHDPRSDGGSLGL</sequence>
<dbReference type="PANTHER" id="PTHR43881">
    <property type="entry name" value="GAMMA-GLUTAMYLTRANSPEPTIDASE (AFU_ORTHOLOGUE AFUA_4G13580)"/>
    <property type="match status" value="1"/>
</dbReference>
<dbReference type="PRINTS" id="PR01210">
    <property type="entry name" value="GGTRANSPTASE"/>
</dbReference>
<dbReference type="InterPro" id="IPR052896">
    <property type="entry name" value="GGT-like_enzyme"/>
</dbReference>
<dbReference type="InterPro" id="IPR043137">
    <property type="entry name" value="GGT_ssub_C"/>
</dbReference>
<keyword evidence="2" id="KW-1185">Reference proteome</keyword>
<name>A0ABY5RPF5_9HYPH</name>
<dbReference type="InterPro" id="IPR043138">
    <property type="entry name" value="GGT_lsub"/>
</dbReference>
<organism evidence="1 2">
    <name type="scientific">Microvirga terrae</name>
    <dbReference type="NCBI Taxonomy" id="2740529"/>
    <lineage>
        <taxon>Bacteria</taxon>
        <taxon>Pseudomonadati</taxon>
        <taxon>Pseudomonadota</taxon>
        <taxon>Alphaproteobacteria</taxon>
        <taxon>Hyphomicrobiales</taxon>
        <taxon>Methylobacteriaceae</taxon>
        <taxon>Microvirga</taxon>
    </lineage>
</organism>
<proteinExistence type="predicted"/>
<gene>
    <name evidence="1" type="ORF">HPT29_022155</name>
</gene>
<dbReference type="PANTHER" id="PTHR43881:SF5">
    <property type="entry name" value="GAMMA-GLUTAMYLTRANSPEPTIDASE"/>
    <property type="match status" value="1"/>
</dbReference>
<accession>A0ABY5RPF5</accession>